<dbReference type="EMBL" id="JAHXZN010000004">
    <property type="protein sequence ID" value="MBW6531764.1"/>
    <property type="molecule type" value="Genomic_DNA"/>
</dbReference>
<reference evidence="4 5" key="1">
    <citation type="submission" date="2021-07" db="EMBL/GenBank/DDBJ databases">
        <title>Sphingomonas sp.</title>
        <authorList>
            <person name="Feng G."/>
            <person name="Li J."/>
            <person name="Pan M."/>
        </authorList>
    </citation>
    <scope>NUCLEOTIDE SEQUENCE [LARGE SCALE GENOMIC DNA]</scope>
    <source>
        <strain evidence="4 5">RRHST34</strain>
    </source>
</reference>
<dbReference type="PANTHER" id="PTHR43877:SF5">
    <property type="entry name" value="BLL8307 PROTEIN"/>
    <property type="match status" value="1"/>
</dbReference>
<evidence type="ECO:0000256" key="1">
    <source>
        <dbReference type="ARBA" id="ARBA00022679"/>
    </source>
</evidence>
<dbReference type="Proteomes" id="UP000759103">
    <property type="component" value="Unassembled WGS sequence"/>
</dbReference>
<dbReference type="InterPro" id="IPR000182">
    <property type="entry name" value="GNAT_dom"/>
</dbReference>
<gene>
    <name evidence="4" type="ORF">KZ820_13550</name>
</gene>
<dbReference type="Pfam" id="PF00583">
    <property type="entry name" value="Acetyltransf_1"/>
    <property type="match status" value="1"/>
</dbReference>
<protein>
    <submittedName>
        <fullName evidence="4">GNAT family N-acetyltransferase</fullName>
    </submittedName>
</protein>
<dbReference type="Gene3D" id="3.40.630.30">
    <property type="match status" value="1"/>
</dbReference>
<comment type="caution">
    <text evidence="4">The sequence shown here is derived from an EMBL/GenBank/DDBJ whole genome shotgun (WGS) entry which is preliminary data.</text>
</comment>
<name>A0ABS7BQ78_9SPHN</name>
<keyword evidence="5" id="KW-1185">Reference proteome</keyword>
<evidence type="ECO:0000313" key="5">
    <source>
        <dbReference type="Proteomes" id="UP000759103"/>
    </source>
</evidence>
<dbReference type="InterPro" id="IPR050832">
    <property type="entry name" value="Bact_Acetyltransf"/>
</dbReference>
<proteinExistence type="predicted"/>
<evidence type="ECO:0000313" key="4">
    <source>
        <dbReference type="EMBL" id="MBW6531764.1"/>
    </source>
</evidence>
<organism evidence="4 5">
    <name type="scientific">Sphingomonas citri</name>
    <dbReference type="NCBI Taxonomy" id="2862499"/>
    <lineage>
        <taxon>Bacteria</taxon>
        <taxon>Pseudomonadati</taxon>
        <taxon>Pseudomonadota</taxon>
        <taxon>Alphaproteobacteria</taxon>
        <taxon>Sphingomonadales</taxon>
        <taxon>Sphingomonadaceae</taxon>
        <taxon>Sphingomonas</taxon>
    </lineage>
</organism>
<sequence length="171" mass="17494">MPSRRQAGASVDGPAEARRDYRVARGDPAEPAVAALLAAHLADQRAGTPAGFSFALDAARLAAPDIALFAAWDGDALAAVGALKRLDGGAGEVKSMRAATAYRGRGAGSAILVPIVAAAREAGLTGLYLETGTTPAYDDALALYRRAGFAPCAAFADYRPSPHNQFLALAL</sequence>
<feature type="domain" description="N-acetyltransferase" evidence="3">
    <location>
        <begin position="24"/>
        <end position="171"/>
    </location>
</feature>
<keyword evidence="2" id="KW-0012">Acyltransferase</keyword>
<dbReference type="SUPFAM" id="SSF55729">
    <property type="entry name" value="Acyl-CoA N-acyltransferases (Nat)"/>
    <property type="match status" value="1"/>
</dbReference>
<dbReference type="CDD" id="cd04301">
    <property type="entry name" value="NAT_SF"/>
    <property type="match status" value="1"/>
</dbReference>
<dbReference type="PROSITE" id="PS51186">
    <property type="entry name" value="GNAT"/>
    <property type="match status" value="1"/>
</dbReference>
<accession>A0ABS7BQ78</accession>
<evidence type="ECO:0000259" key="3">
    <source>
        <dbReference type="PROSITE" id="PS51186"/>
    </source>
</evidence>
<dbReference type="InterPro" id="IPR016181">
    <property type="entry name" value="Acyl_CoA_acyltransferase"/>
</dbReference>
<keyword evidence="1" id="KW-0808">Transferase</keyword>
<evidence type="ECO:0000256" key="2">
    <source>
        <dbReference type="ARBA" id="ARBA00023315"/>
    </source>
</evidence>
<dbReference type="PANTHER" id="PTHR43877">
    <property type="entry name" value="AMINOALKYLPHOSPHONATE N-ACETYLTRANSFERASE-RELATED-RELATED"/>
    <property type="match status" value="1"/>
</dbReference>